<dbReference type="Proteomes" id="UP000464787">
    <property type="component" value="Chromosome"/>
</dbReference>
<evidence type="ECO:0000313" key="1">
    <source>
        <dbReference type="EMBL" id="QHI97626.1"/>
    </source>
</evidence>
<dbReference type="InterPro" id="IPR014937">
    <property type="entry name" value="DUF1810"/>
</dbReference>
<dbReference type="AlphaFoldDB" id="A0A857J1P0"/>
<protein>
    <submittedName>
        <fullName evidence="1">DUF1810 family protein</fullName>
    </submittedName>
</protein>
<evidence type="ECO:0000313" key="2">
    <source>
        <dbReference type="Proteomes" id="UP000464787"/>
    </source>
</evidence>
<dbReference type="SUPFAM" id="SSF140736">
    <property type="entry name" value="Rv1873-like"/>
    <property type="match status" value="1"/>
</dbReference>
<dbReference type="Pfam" id="PF08837">
    <property type="entry name" value="DUF1810"/>
    <property type="match status" value="1"/>
</dbReference>
<name>A0A857J1P0_9BURK</name>
<dbReference type="Gene3D" id="1.25.40.380">
    <property type="entry name" value="Protein of unknown function DUF1810"/>
    <property type="match status" value="1"/>
</dbReference>
<dbReference type="KEGG" id="xyk:GT347_06265"/>
<reference evidence="1 2" key="1">
    <citation type="submission" date="2020-01" db="EMBL/GenBank/DDBJ databases">
        <title>Genome sequencing of strain KACC 21265.</title>
        <authorList>
            <person name="Heo J."/>
            <person name="Kim S.-J."/>
            <person name="Kim J.-S."/>
            <person name="Hong S.-B."/>
            <person name="Kwon S.-W."/>
        </authorList>
    </citation>
    <scope>NUCLEOTIDE SEQUENCE [LARGE SCALE GENOMIC DNA]</scope>
    <source>
        <strain evidence="1 2">KACC 21265</strain>
    </source>
</reference>
<sequence length="144" mass="15675">MPSDPWQLQRFVDAQAPVYAQVLAELAAGDKRSHWMWFIFPQLKSLGRSSTARHYGIAGRAEALAYLAHPLLGARLLECSALLLGHGDRTALEILGTPDELKLRSCMTLFQAVAAQLPVFAAMLRQFYGGEPDVLTVAALDGAP</sequence>
<organism evidence="1 2">
    <name type="scientific">Xylophilus rhododendri</name>
    <dbReference type="NCBI Taxonomy" id="2697032"/>
    <lineage>
        <taxon>Bacteria</taxon>
        <taxon>Pseudomonadati</taxon>
        <taxon>Pseudomonadota</taxon>
        <taxon>Betaproteobacteria</taxon>
        <taxon>Burkholderiales</taxon>
        <taxon>Xylophilus</taxon>
    </lineage>
</organism>
<dbReference type="InterPro" id="IPR036287">
    <property type="entry name" value="Rv1873-like_sf"/>
</dbReference>
<keyword evidence="2" id="KW-1185">Reference proteome</keyword>
<dbReference type="PIRSF" id="PIRSF008546">
    <property type="entry name" value="UCP008546"/>
    <property type="match status" value="1"/>
</dbReference>
<accession>A0A857J1P0</accession>
<dbReference type="RefSeq" id="WP_160551144.1">
    <property type="nucleotide sequence ID" value="NZ_CP047650.1"/>
</dbReference>
<gene>
    <name evidence="1" type="ORF">GT347_06265</name>
</gene>
<proteinExistence type="predicted"/>
<dbReference type="EMBL" id="CP047650">
    <property type="protein sequence ID" value="QHI97626.1"/>
    <property type="molecule type" value="Genomic_DNA"/>
</dbReference>